<comment type="subunit">
    <text evidence="2">Homodimer.</text>
</comment>
<feature type="domain" description="Aminotransferase class I/classII large" evidence="8">
    <location>
        <begin position="118"/>
        <end position="490"/>
    </location>
</feature>
<dbReference type="InterPro" id="IPR015424">
    <property type="entry name" value="PyrdxlP-dep_Trfase"/>
</dbReference>
<dbReference type="Gene3D" id="1.10.287.1970">
    <property type="match status" value="1"/>
</dbReference>
<feature type="signal peptide" evidence="7">
    <location>
        <begin position="1"/>
        <end position="19"/>
    </location>
</feature>
<dbReference type="InterPro" id="IPR015422">
    <property type="entry name" value="PyrdxlP-dep_Trfase_small"/>
</dbReference>
<keyword evidence="5" id="KW-0663">Pyridoxal phosphate</keyword>
<protein>
    <submittedName>
        <fullName evidence="9">Alanine transaminase</fullName>
    </submittedName>
</protein>
<dbReference type="AlphaFoldDB" id="A0A0M0JTM9"/>
<proteinExistence type="inferred from homology"/>
<dbReference type="Pfam" id="PF00155">
    <property type="entry name" value="Aminotran_1_2"/>
    <property type="match status" value="1"/>
</dbReference>
<evidence type="ECO:0000256" key="6">
    <source>
        <dbReference type="ARBA" id="ARBA00025785"/>
    </source>
</evidence>
<dbReference type="InterPro" id="IPR045088">
    <property type="entry name" value="ALAT1/2-like"/>
</dbReference>
<name>A0A0M0JTM9_9EUKA</name>
<dbReference type="PANTHER" id="PTHR11751">
    <property type="entry name" value="ALANINE AMINOTRANSFERASE"/>
    <property type="match status" value="1"/>
</dbReference>
<accession>A0A0M0JTM9</accession>
<evidence type="ECO:0000256" key="2">
    <source>
        <dbReference type="ARBA" id="ARBA00011738"/>
    </source>
</evidence>
<keyword evidence="4" id="KW-0808">Transferase</keyword>
<dbReference type="FunFam" id="1.10.287.1970:FF:000001">
    <property type="entry name" value="Alanine aminotransferase 2"/>
    <property type="match status" value="1"/>
</dbReference>
<evidence type="ECO:0000313" key="10">
    <source>
        <dbReference type="Proteomes" id="UP000037460"/>
    </source>
</evidence>
<evidence type="ECO:0000313" key="9">
    <source>
        <dbReference type="EMBL" id="KOO30036.1"/>
    </source>
</evidence>
<dbReference type="GO" id="GO:0030170">
    <property type="term" value="F:pyridoxal phosphate binding"/>
    <property type="evidence" value="ECO:0007669"/>
    <property type="project" value="InterPro"/>
</dbReference>
<dbReference type="InterPro" id="IPR015421">
    <property type="entry name" value="PyrdxlP-dep_Trfase_major"/>
</dbReference>
<dbReference type="Proteomes" id="UP000037460">
    <property type="component" value="Unassembled WGS sequence"/>
</dbReference>
<organism evidence="9 10">
    <name type="scientific">Chrysochromulina tobinii</name>
    <dbReference type="NCBI Taxonomy" id="1460289"/>
    <lineage>
        <taxon>Eukaryota</taxon>
        <taxon>Haptista</taxon>
        <taxon>Haptophyta</taxon>
        <taxon>Prymnesiophyceae</taxon>
        <taxon>Prymnesiales</taxon>
        <taxon>Chrysochromulinaceae</taxon>
        <taxon>Chrysochromulina</taxon>
    </lineage>
</organism>
<reference evidence="10" key="1">
    <citation type="journal article" date="2015" name="PLoS Genet.">
        <title>Genome Sequence and Transcriptome Analyses of Chrysochromulina tobin: Metabolic Tools for Enhanced Algal Fitness in the Prominent Order Prymnesiales (Haptophyceae).</title>
        <authorList>
            <person name="Hovde B.T."/>
            <person name="Deodato C.R."/>
            <person name="Hunsperger H.M."/>
            <person name="Ryken S.A."/>
            <person name="Yost W."/>
            <person name="Jha R.K."/>
            <person name="Patterson J."/>
            <person name="Monnat R.J. Jr."/>
            <person name="Barlow S.B."/>
            <person name="Starkenburg S.R."/>
            <person name="Cattolico R.A."/>
        </authorList>
    </citation>
    <scope>NUCLEOTIDE SEQUENCE</scope>
    <source>
        <strain evidence="10">CCMP291</strain>
    </source>
</reference>
<dbReference type="FunFam" id="3.90.1150.10:FF:000010">
    <property type="entry name" value="Alanine aminotransferase 2"/>
    <property type="match status" value="1"/>
</dbReference>
<keyword evidence="3" id="KW-0032">Aminotransferase</keyword>
<dbReference type="OrthoDB" id="1732682at2759"/>
<dbReference type="FunFam" id="3.40.640.10:FF:000012">
    <property type="entry name" value="alanine aminotransferase 2"/>
    <property type="match status" value="1"/>
</dbReference>
<dbReference type="GO" id="GO:0042853">
    <property type="term" value="P:L-alanine catabolic process"/>
    <property type="evidence" value="ECO:0007669"/>
    <property type="project" value="UniProtKB-UniPathway"/>
</dbReference>
<keyword evidence="10" id="KW-1185">Reference proteome</keyword>
<comment type="similarity">
    <text evidence="6">Belongs to the class-I pyridoxal-phosphate-dependent aminotransferase family. Alanine aminotransferase subfamily.</text>
</comment>
<sequence>MPPRRTLLAIATLLRRGLSSGVGGVGAVVESKLTLDNINPAVLVTQYAVRGELVQRASAIQESNFAEKPYRKLLECNIGNPQAVGQSPLTFNRQVLSLLCYPELARNPAAAALFEPDAILRAKEYLQAIPNGLGAYSESQGFAIVRQQVANFITKRDAGVPAYKENIFLTDGASKGVEKMLSLILRGRTDGVLVPIPQYPLYSATLALAEAHLLGYELVEEEGWRLSVDVLEEKLAAAKANGIHTRGLVVINPGNPTGNSLPLENMKEVLRFCGKHGLILMADEVYQENVWLESRPFHSFKKVLHTMADAPKVQLVSFHSTSKGFLGECGMRGGYFELCNFDPEVVQQLLKLVSIGLCSNTLGQIATGLMVQPPALGEPSYARYSAEKEAILTSMRRRALKLVDGLNAMEGVTCNAPEGAMYAFPSITLPPKAIAAAEAAGKVPDTFYALALLEATGIVVVPGSGFGQKQGTWHFRTTFLPPEKDMEGVITRMGEFHKGFMAKYS</sequence>
<dbReference type="EMBL" id="JWZX01002306">
    <property type="protein sequence ID" value="KOO30036.1"/>
    <property type="molecule type" value="Genomic_DNA"/>
</dbReference>
<dbReference type="GO" id="GO:0004021">
    <property type="term" value="F:L-alanine:2-oxoglutarate aminotransferase activity"/>
    <property type="evidence" value="ECO:0007669"/>
    <property type="project" value="TreeGrafter"/>
</dbReference>
<evidence type="ECO:0000256" key="7">
    <source>
        <dbReference type="SAM" id="SignalP"/>
    </source>
</evidence>
<dbReference type="UniPathway" id="UPA00528">
    <property type="reaction ID" value="UER00586"/>
</dbReference>
<dbReference type="Gene3D" id="3.90.1150.10">
    <property type="entry name" value="Aspartate Aminotransferase, domain 1"/>
    <property type="match status" value="1"/>
</dbReference>
<feature type="chain" id="PRO_5005602078" evidence="7">
    <location>
        <begin position="20"/>
        <end position="505"/>
    </location>
</feature>
<evidence type="ECO:0000259" key="8">
    <source>
        <dbReference type="Pfam" id="PF00155"/>
    </source>
</evidence>
<gene>
    <name evidence="9" type="ORF">Ctob_006325</name>
</gene>
<dbReference type="PANTHER" id="PTHR11751:SF373">
    <property type="entry name" value="GLUTAMATE--GLYOXYLATE AMINOTRANSFERASE 2"/>
    <property type="match status" value="1"/>
</dbReference>
<comment type="cofactor">
    <cofactor evidence="1">
        <name>pyridoxal 5'-phosphate</name>
        <dbReference type="ChEBI" id="CHEBI:597326"/>
    </cofactor>
</comment>
<dbReference type="CDD" id="cd00609">
    <property type="entry name" value="AAT_like"/>
    <property type="match status" value="1"/>
</dbReference>
<evidence type="ECO:0000256" key="1">
    <source>
        <dbReference type="ARBA" id="ARBA00001933"/>
    </source>
</evidence>
<dbReference type="SUPFAM" id="SSF53383">
    <property type="entry name" value="PLP-dependent transferases"/>
    <property type="match status" value="1"/>
</dbReference>
<evidence type="ECO:0000256" key="3">
    <source>
        <dbReference type="ARBA" id="ARBA00022576"/>
    </source>
</evidence>
<dbReference type="Gene3D" id="3.40.640.10">
    <property type="entry name" value="Type I PLP-dependent aspartate aminotransferase-like (Major domain)"/>
    <property type="match status" value="1"/>
</dbReference>
<dbReference type="InterPro" id="IPR004839">
    <property type="entry name" value="Aminotransferase_I/II_large"/>
</dbReference>
<evidence type="ECO:0000256" key="5">
    <source>
        <dbReference type="ARBA" id="ARBA00022898"/>
    </source>
</evidence>
<comment type="caution">
    <text evidence="9">The sequence shown here is derived from an EMBL/GenBank/DDBJ whole genome shotgun (WGS) entry which is preliminary data.</text>
</comment>
<keyword evidence="7" id="KW-0732">Signal</keyword>
<evidence type="ECO:0000256" key="4">
    <source>
        <dbReference type="ARBA" id="ARBA00022679"/>
    </source>
</evidence>